<dbReference type="PANTHER" id="PTHR11926:SF1498">
    <property type="entry name" value="GLYCOSYLTRANSFERASE"/>
    <property type="match status" value="1"/>
</dbReference>
<dbReference type="GO" id="GO:0080044">
    <property type="term" value="F:quercetin 7-O-glucosyltransferase activity"/>
    <property type="evidence" value="ECO:0007669"/>
    <property type="project" value="TreeGrafter"/>
</dbReference>
<dbReference type="FunFam" id="3.40.50.2000:FF:000065">
    <property type="entry name" value="Glycosyltransferase"/>
    <property type="match status" value="1"/>
</dbReference>
<reference evidence="6" key="1">
    <citation type="submission" date="2020-10" db="EMBL/GenBank/DDBJ databases">
        <authorList>
            <person name="Han B."/>
            <person name="Lu T."/>
            <person name="Zhao Q."/>
            <person name="Huang X."/>
            <person name="Zhao Y."/>
        </authorList>
    </citation>
    <scope>NUCLEOTIDE SEQUENCE</scope>
</reference>
<name>A0A811Q1B8_9POAL</name>
<keyword evidence="7" id="KW-1185">Reference proteome</keyword>
<dbReference type="EMBL" id="CAJGYO010000008">
    <property type="protein sequence ID" value="CAD6250969.1"/>
    <property type="molecule type" value="Genomic_DNA"/>
</dbReference>
<dbReference type="PANTHER" id="PTHR11926">
    <property type="entry name" value="GLUCOSYL/GLUCURONOSYL TRANSFERASES"/>
    <property type="match status" value="1"/>
</dbReference>
<keyword evidence="2 4" id="KW-0328">Glycosyltransferase</keyword>
<keyword evidence="3 4" id="KW-0808">Transferase</keyword>
<evidence type="ECO:0000313" key="7">
    <source>
        <dbReference type="Proteomes" id="UP000604825"/>
    </source>
</evidence>
<dbReference type="FunFam" id="3.40.50.2000:FF:000056">
    <property type="entry name" value="Glycosyltransferase"/>
    <property type="match status" value="1"/>
</dbReference>
<dbReference type="OrthoDB" id="5835829at2759"/>
<evidence type="ECO:0000256" key="4">
    <source>
        <dbReference type="RuleBase" id="RU003718"/>
    </source>
</evidence>
<dbReference type="SUPFAM" id="SSF53756">
    <property type="entry name" value="UDP-Glycosyltransferase/glycogen phosphorylase"/>
    <property type="match status" value="1"/>
</dbReference>
<dbReference type="PROSITE" id="PS00375">
    <property type="entry name" value="UDPGT"/>
    <property type="match status" value="1"/>
</dbReference>
<dbReference type="CDD" id="cd03784">
    <property type="entry name" value="GT1_Gtf-like"/>
    <property type="match status" value="1"/>
</dbReference>
<dbReference type="EC" id="2.4.1.-" evidence="5"/>
<dbReference type="AlphaFoldDB" id="A0A811Q1B8"/>
<evidence type="ECO:0000256" key="5">
    <source>
        <dbReference type="RuleBase" id="RU362057"/>
    </source>
</evidence>
<evidence type="ECO:0000256" key="1">
    <source>
        <dbReference type="ARBA" id="ARBA00009995"/>
    </source>
</evidence>
<dbReference type="Gene3D" id="3.40.50.2000">
    <property type="entry name" value="Glycogen Phosphorylase B"/>
    <property type="match status" value="2"/>
</dbReference>
<dbReference type="Proteomes" id="UP000604825">
    <property type="component" value="Unassembled WGS sequence"/>
</dbReference>
<organism evidence="6 7">
    <name type="scientific">Miscanthus lutarioriparius</name>
    <dbReference type="NCBI Taxonomy" id="422564"/>
    <lineage>
        <taxon>Eukaryota</taxon>
        <taxon>Viridiplantae</taxon>
        <taxon>Streptophyta</taxon>
        <taxon>Embryophyta</taxon>
        <taxon>Tracheophyta</taxon>
        <taxon>Spermatophyta</taxon>
        <taxon>Magnoliopsida</taxon>
        <taxon>Liliopsida</taxon>
        <taxon>Poales</taxon>
        <taxon>Poaceae</taxon>
        <taxon>PACMAD clade</taxon>
        <taxon>Panicoideae</taxon>
        <taxon>Andropogonodae</taxon>
        <taxon>Andropogoneae</taxon>
        <taxon>Saccharinae</taxon>
        <taxon>Miscanthus</taxon>
    </lineage>
</organism>
<evidence type="ECO:0000256" key="2">
    <source>
        <dbReference type="ARBA" id="ARBA00022676"/>
    </source>
</evidence>
<comment type="caution">
    <text evidence="6">The sequence shown here is derived from an EMBL/GenBank/DDBJ whole genome shotgun (WGS) entry which is preliminary data.</text>
</comment>
<dbReference type="InterPro" id="IPR035595">
    <property type="entry name" value="UDP_glycos_trans_CS"/>
</dbReference>
<evidence type="ECO:0000313" key="6">
    <source>
        <dbReference type="EMBL" id="CAD6250969.1"/>
    </source>
</evidence>
<proteinExistence type="inferred from homology"/>
<dbReference type="InterPro" id="IPR002213">
    <property type="entry name" value="UDP_glucos_trans"/>
</dbReference>
<protein>
    <recommendedName>
        <fullName evidence="5">Glycosyltransferase</fullName>
        <ecNumber evidence="5">2.4.1.-</ecNumber>
    </recommendedName>
</protein>
<evidence type="ECO:0000256" key="3">
    <source>
        <dbReference type="ARBA" id="ARBA00022679"/>
    </source>
</evidence>
<dbReference type="GO" id="GO:0080043">
    <property type="term" value="F:quercetin 3-O-glucosyltransferase activity"/>
    <property type="evidence" value="ECO:0007669"/>
    <property type="project" value="TreeGrafter"/>
</dbReference>
<sequence length="480" mass="52021">MSTRPEKPATHAVFFPFPAQGHVTPALHLAKLLHVRGGVRVTFVHSDRNRRRRRLLRTRGPAALAGAPGFGFASIPDGLPPPCGEDDGDSPQVMVSLLASLDTFVPHLKKLLDDLSASGAPATCVVSDIDPVLRAAADVGVRAVAFWTTSACGLLASLQCQQLIDKGIIPLKDEEQLRDVYLDSTVIDPVPGLPADMRLRDMASFVRTTDPDDPVLRIVLAHMQALPTAATAVVLNTFGELEGEVVAAMSAVLPPIYAVGPLPLLTEADSGPLETLSANLTKEDDGCLAWLGSKEPRSVVYANFGSIVVLTSQQIEEFAWGLANSGYHFLMVLRGAMQTTTTLAPEFVEATKDRGYVTSWCPQREVLRHQAIGVFLTHCGWNSMLEGICSGVPMLCWPFGADQHTNRRFACTEWRVGVEIGSDVKRGEVETLVRDVMGGEKERKMRGQAAQWEERASAASEPGGPSWVNFDRLLNEVFHA</sequence>
<dbReference type="Pfam" id="PF00201">
    <property type="entry name" value="UDPGT"/>
    <property type="match status" value="1"/>
</dbReference>
<comment type="similarity">
    <text evidence="1 4">Belongs to the UDP-glycosyltransferase family.</text>
</comment>
<accession>A0A811Q1B8</accession>
<gene>
    <name evidence="6" type="ORF">NCGR_LOCUS34736</name>
</gene>